<gene>
    <name evidence="1" type="ORF">O3P16_16370</name>
</gene>
<protein>
    <submittedName>
        <fullName evidence="1">Uncharacterized protein</fullName>
    </submittedName>
</protein>
<evidence type="ECO:0000313" key="2">
    <source>
        <dbReference type="Proteomes" id="UP001210231"/>
    </source>
</evidence>
<dbReference type="EMBL" id="JAQGEF010000029">
    <property type="protein sequence ID" value="MDA3616389.1"/>
    <property type="molecule type" value="Genomic_DNA"/>
</dbReference>
<proteinExistence type="predicted"/>
<dbReference type="Proteomes" id="UP001210231">
    <property type="component" value="Unassembled WGS sequence"/>
</dbReference>
<sequence>MKKIKKQPVFKAGEEKYTDPYQALTAIFSRCSLESYRHFVTQILLLSSSEEKYEENSFYEIISGLKVIRQILKLGHYFYKKNIESPLIIQDHDLFQKTLFSTREEDTQCWNQRPLTLTADEYKNPYIAFRSIFRESSVREIYSGFKELAEDACNNYMNKQESINTLEIYFLLMKLFEACHLIDIREVIHRNGQLKTRLP</sequence>
<accession>A0ABT4UNH4</accession>
<name>A0ABT4UNH4_9BACT</name>
<evidence type="ECO:0000313" key="1">
    <source>
        <dbReference type="EMBL" id="MDA3616389.1"/>
    </source>
</evidence>
<dbReference type="RefSeq" id="WP_407032718.1">
    <property type="nucleotide sequence ID" value="NZ_JAQGEF010000029.1"/>
</dbReference>
<reference evidence="1 2" key="1">
    <citation type="submission" date="2022-12" db="EMBL/GenBank/DDBJ databases">
        <title>Chitinophagaceae gen. sp. nov., a new member of the family Chitinophagaceae, isolated from soil in a chemical factory.</title>
        <authorList>
            <person name="Ke Z."/>
        </authorList>
    </citation>
    <scope>NUCLEOTIDE SEQUENCE [LARGE SCALE GENOMIC DNA]</scope>
    <source>
        <strain evidence="1 2">LY-5</strain>
    </source>
</reference>
<keyword evidence="2" id="KW-1185">Reference proteome</keyword>
<organism evidence="1 2">
    <name type="scientific">Polluticaenibacter yanchengensis</name>
    <dbReference type="NCBI Taxonomy" id="3014562"/>
    <lineage>
        <taxon>Bacteria</taxon>
        <taxon>Pseudomonadati</taxon>
        <taxon>Bacteroidota</taxon>
        <taxon>Chitinophagia</taxon>
        <taxon>Chitinophagales</taxon>
        <taxon>Chitinophagaceae</taxon>
        <taxon>Polluticaenibacter</taxon>
    </lineage>
</organism>
<comment type="caution">
    <text evidence="1">The sequence shown here is derived from an EMBL/GenBank/DDBJ whole genome shotgun (WGS) entry which is preliminary data.</text>
</comment>